<sequence length="457" mass="45894">MDKKILLGGAAALIMAGGVYATPASASIELSLGGEAQVMASMSDTCFTAASDTDLEAFLEAADSTAVTDTEAGINTYLATLTAMSHNAAAVTAADEAVTGVWYDASATNTATGTAGTATGDQVIIAAAADVARNSNAVSFAADPCSGADPDNPVLGFKKEIEFEAGGTLANGLSVTFADKIDLTDVAGEQGAFELDLSGAFGSLKIKDGASGGVDAVLLDKFDIDVAGDNLGKFKTETAGTDGTGLLYGVPSMGAMDIYVSYAPNSDDSGYDTASYTDTFGFGMVYNGDITVAAGIESASANAAANCAGVAAGGLDAAIGAAALMDAVYGGESCGDQTLTYVGAEMGVSDMTIKAGYNLLDTDEADTTGMGLGLSTAVGGYDLEINYRNTVKEYLVGGFEDEQSIIGVSLETALGDGVDMKVQFSQNDVDLASQATAFGGNDSTSDYFAEASMTVGF</sequence>
<feature type="chain" id="PRO_5016885886" description="Porin" evidence="1">
    <location>
        <begin position="22"/>
        <end position="457"/>
    </location>
</feature>
<evidence type="ECO:0000313" key="3">
    <source>
        <dbReference type="Proteomes" id="UP000253570"/>
    </source>
</evidence>
<organism evidence="2 3">
    <name type="scientific">PS1 clade bacterium</name>
    <dbReference type="NCBI Taxonomy" id="2175152"/>
    <lineage>
        <taxon>Bacteria</taxon>
        <taxon>Pseudomonadati</taxon>
        <taxon>Pseudomonadota</taxon>
        <taxon>Alphaproteobacteria</taxon>
        <taxon>PS1 clade</taxon>
    </lineage>
</organism>
<evidence type="ECO:0000313" key="2">
    <source>
        <dbReference type="EMBL" id="RCL72602.1"/>
    </source>
</evidence>
<dbReference type="InterPro" id="IPR023614">
    <property type="entry name" value="Porin_dom_sf"/>
</dbReference>
<dbReference type="AlphaFoldDB" id="A0A368DL80"/>
<feature type="signal peptide" evidence="1">
    <location>
        <begin position="1"/>
        <end position="21"/>
    </location>
</feature>
<comment type="caution">
    <text evidence="2">The sequence shown here is derived from an EMBL/GenBank/DDBJ whole genome shotgun (WGS) entry which is preliminary data.</text>
</comment>
<gene>
    <name evidence="2" type="ORF">DBW71_05145</name>
</gene>
<keyword evidence="1" id="KW-0732">Signal</keyword>
<protein>
    <recommendedName>
        <fullName evidence="4">Porin</fullName>
    </recommendedName>
</protein>
<dbReference type="SUPFAM" id="SSF56935">
    <property type="entry name" value="Porins"/>
    <property type="match status" value="1"/>
</dbReference>
<proteinExistence type="predicted"/>
<accession>A0A368DL80</accession>
<reference evidence="2 3" key="1">
    <citation type="journal article" date="2018" name="Microbiome">
        <title>Fine metagenomic profile of the Mediterranean stratified and mixed water columns revealed by assembly and recruitment.</title>
        <authorList>
            <person name="Haro-Moreno J.M."/>
            <person name="Lopez-Perez M."/>
            <person name="De La Torre J.R."/>
            <person name="Picazo A."/>
            <person name="Camacho A."/>
            <person name="Rodriguez-Valera F."/>
        </authorList>
    </citation>
    <scope>NUCLEOTIDE SEQUENCE [LARGE SCALE GENOMIC DNA]</scope>
    <source>
        <strain evidence="2">MED-G57</strain>
    </source>
</reference>
<dbReference type="Gene3D" id="2.40.160.10">
    <property type="entry name" value="Porin"/>
    <property type="match status" value="1"/>
</dbReference>
<evidence type="ECO:0008006" key="4">
    <source>
        <dbReference type="Google" id="ProtNLM"/>
    </source>
</evidence>
<evidence type="ECO:0000256" key="1">
    <source>
        <dbReference type="SAM" id="SignalP"/>
    </source>
</evidence>
<name>A0A368DL80_9PROT</name>
<dbReference type="Proteomes" id="UP000253570">
    <property type="component" value="Unassembled WGS sequence"/>
</dbReference>
<dbReference type="EMBL" id="QOQD01000012">
    <property type="protein sequence ID" value="RCL72602.1"/>
    <property type="molecule type" value="Genomic_DNA"/>
</dbReference>